<comment type="catalytic activity">
    <reaction evidence="18 19">
        <text>UDP-N-acetyl-alpha-D-muramate + NADP(+) = UDP-N-acetyl-3-O-(1-carboxyvinyl)-alpha-D-glucosamine + NADPH + H(+)</text>
        <dbReference type="Rhea" id="RHEA:12248"/>
        <dbReference type="ChEBI" id="CHEBI:15378"/>
        <dbReference type="ChEBI" id="CHEBI:57783"/>
        <dbReference type="ChEBI" id="CHEBI:58349"/>
        <dbReference type="ChEBI" id="CHEBI:68483"/>
        <dbReference type="ChEBI" id="CHEBI:70757"/>
        <dbReference type="EC" id="1.3.1.98"/>
    </reaction>
</comment>
<dbReference type="GO" id="GO:0005829">
    <property type="term" value="C:cytosol"/>
    <property type="evidence" value="ECO:0007669"/>
    <property type="project" value="TreeGrafter"/>
</dbReference>
<gene>
    <name evidence="19" type="primary">murB</name>
    <name evidence="21" type="ORF">D3272_19525</name>
</gene>
<evidence type="ECO:0000256" key="4">
    <source>
        <dbReference type="ARBA" id="ARBA00004752"/>
    </source>
</evidence>
<dbReference type="InterPro" id="IPR036635">
    <property type="entry name" value="MurB_C_sf"/>
</dbReference>
<reference evidence="21 22" key="2">
    <citation type="submission" date="2019-02" db="EMBL/GenBank/DDBJ databases">
        <title>'Lichenibacterium ramalinii' gen. nov. sp. nov., 'Lichenibacterium minor' gen. nov. sp. nov.</title>
        <authorList>
            <person name="Pankratov T."/>
        </authorList>
    </citation>
    <scope>NUCLEOTIDE SEQUENCE [LARGE SCALE GENOMIC DNA]</scope>
    <source>
        <strain evidence="21 22">RmlP001</strain>
    </source>
</reference>
<dbReference type="PROSITE" id="PS51387">
    <property type="entry name" value="FAD_PCMH"/>
    <property type="match status" value="1"/>
</dbReference>
<evidence type="ECO:0000256" key="17">
    <source>
        <dbReference type="ARBA" id="ARBA00031026"/>
    </source>
</evidence>
<dbReference type="Proteomes" id="UP000289411">
    <property type="component" value="Unassembled WGS sequence"/>
</dbReference>
<dbReference type="InterPro" id="IPR011601">
    <property type="entry name" value="MurB_C"/>
</dbReference>
<dbReference type="GO" id="GO:0051301">
    <property type="term" value="P:cell division"/>
    <property type="evidence" value="ECO:0007669"/>
    <property type="project" value="UniProtKB-KW"/>
</dbReference>
<keyword evidence="7 19" id="KW-0963">Cytoplasm</keyword>
<evidence type="ECO:0000256" key="8">
    <source>
        <dbReference type="ARBA" id="ARBA00022618"/>
    </source>
</evidence>
<evidence type="ECO:0000256" key="13">
    <source>
        <dbReference type="ARBA" id="ARBA00022984"/>
    </source>
</evidence>
<protein>
    <recommendedName>
        <fullName evidence="6 19">UDP-N-acetylenolpyruvoylglucosamine reductase</fullName>
        <ecNumber evidence="5 19">1.3.1.98</ecNumber>
    </recommendedName>
    <alternativeName>
        <fullName evidence="17 19">UDP-N-acetylmuramate dehydrogenase</fullName>
    </alternativeName>
</protein>
<dbReference type="GO" id="GO:0008360">
    <property type="term" value="P:regulation of cell shape"/>
    <property type="evidence" value="ECO:0007669"/>
    <property type="project" value="UniProtKB-KW"/>
</dbReference>
<evidence type="ECO:0000256" key="3">
    <source>
        <dbReference type="ARBA" id="ARBA00004496"/>
    </source>
</evidence>
<dbReference type="GO" id="GO:0009252">
    <property type="term" value="P:peptidoglycan biosynthetic process"/>
    <property type="evidence" value="ECO:0007669"/>
    <property type="project" value="UniProtKB-UniRule"/>
</dbReference>
<dbReference type="GO" id="GO:0071555">
    <property type="term" value="P:cell wall organization"/>
    <property type="evidence" value="ECO:0007669"/>
    <property type="project" value="UniProtKB-KW"/>
</dbReference>
<keyword evidence="22" id="KW-1185">Reference proteome</keyword>
<dbReference type="GO" id="GO:0008762">
    <property type="term" value="F:UDP-N-acetylmuramate dehydrogenase activity"/>
    <property type="evidence" value="ECO:0007669"/>
    <property type="project" value="UniProtKB-UniRule"/>
</dbReference>
<sequence>MGLCAAGRARRGGRRVSLADDLRPRLPELRGRLTAGDSLAALSWFRVGGPAEVLLVPADEADLAYALARIPAEVPVTALGLGSNVILRDGGVPGVVVKLGRGFGSIAIEAGHRVRAGAAVPDVKVARAAADAAIDGLAFFRGIPGSIGGALRMNAGAHGGETTDVLVSARGVDRDGSLRVFDRDAMGFTYRHCAAPASIVFTEALFQGRPGEPAAIQAEMDRITAAREASQPIREKTGGSTFKNPPGGKAWQLIDAAGCRGLAVGDAQMSEMHCNFLINRGKASAGDIEALGEEVRRRVRQHSGTSLEWEIKRLGVPRVA</sequence>
<dbReference type="InterPro" id="IPR006094">
    <property type="entry name" value="Oxid_FAD_bind_N"/>
</dbReference>
<dbReference type="SUPFAM" id="SSF56194">
    <property type="entry name" value="Uridine diphospho-N-Acetylenolpyruvylglucosamine reductase, MurB, C-terminal domain"/>
    <property type="match status" value="1"/>
</dbReference>
<evidence type="ECO:0000256" key="14">
    <source>
        <dbReference type="ARBA" id="ARBA00023002"/>
    </source>
</evidence>
<dbReference type="PANTHER" id="PTHR21071:SF4">
    <property type="entry name" value="UDP-N-ACETYLENOLPYRUVOYLGLUCOSAMINE REDUCTASE"/>
    <property type="match status" value="1"/>
</dbReference>
<dbReference type="NCBIfam" id="NF010480">
    <property type="entry name" value="PRK13905.1"/>
    <property type="match status" value="1"/>
</dbReference>
<dbReference type="EC" id="1.3.1.98" evidence="5 19"/>
<evidence type="ECO:0000256" key="16">
    <source>
        <dbReference type="ARBA" id="ARBA00023316"/>
    </source>
</evidence>
<dbReference type="SUPFAM" id="SSF56176">
    <property type="entry name" value="FAD-binding/transporter-associated domain-like"/>
    <property type="match status" value="1"/>
</dbReference>
<evidence type="ECO:0000256" key="19">
    <source>
        <dbReference type="HAMAP-Rule" id="MF_00037"/>
    </source>
</evidence>
<keyword evidence="13 19" id="KW-0573">Peptidoglycan synthesis</keyword>
<evidence type="ECO:0000256" key="1">
    <source>
        <dbReference type="ARBA" id="ARBA00001974"/>
    </source>
</evidence>
<reference evidence="21 22" key="1">
    <citation type="submission" date="2018-09" db="EMBL/GenBank/DDBJ databases">
        <authorList>
            <person name="Grouzdev D.S."/>
            <person name="Krutkina M.S."/>
        </authorList>
    </citation>
    <scope>NUCLEOTIDE SEQUENCE [LARGE SCALE GENOMIC DNA]</scope>
    <source>
        <strain evidence="21 22">RmlP001</strain>
    </source>
</reference>
<dbReference type="UniPathway" id="UPA00219"/>
<comment type="pathway">
    <text evidence="4 19">Cell wall biogenesis; peptidoglycan biosynthesis.</text>
</comment>
<dbReference type="Pfam" id="PF01565">
    <property type="entry name" value="FAD_binding_4"/>
    <property type="match status" value="1"/>
</dbReference>
<keyword evidence="11 19" id="KW-0521">NADP</keyword>
<dbReference type="InterPro" id="IPR016169">
    <property type="entry name" value="FAD-bd_PCMH_sub2"/>
</dbReference>
<evidence type="ECO:0000256" key="5">
    <source>
        <dbReference type="ARBA" id="ARBA00012518"/>
    </source>
</evidence>
<keyword evidence="9 19" id="KW-0285">Flavoprotein</keyword>
<dbReference type="InterPro" id="IPR036318">
    <property type="entry name" value="FAD-bd_PCMH-like_sf"/>
</dbReference>
<proteinExistence type="inferred from homology"/>
<feature type="active site" description="Proton donor" evidence="19">
    <location>
        <position position="240"/>
    </location>
</feature>
<evidence type="ECO:0000256" key="2">
    <source>
        <dbReference type="ARBA" id="ARBA00003921"/>
    </source>
</evidence>
<feature type="domain" description="FAD-binding PCMH-type" evidence="20">
    <location>
        <begin position="46"/>
        <end position="226"/>
    </location>
</feature>
<dbReference type="NCBIfam" id="TIGR00179">
    <property type="entry name" value="murB"/>
    <property type="match status" value="1"/>
</dbReference>
<dbReference type="Gene3D" id="3.30.43.10">
    <property type="entry name" value="Uridine Diphospho-n-acetylenolpyruvylglucosamine Reductase, domain 2"/>
    <property type="match status" value="1"/>
</dbReference>
<evidence type="ECO:0000256" key="12">
    <source>
        <dbReference type="ARBA" id="ARBA00022960"/>
    </source>
</evidence>
<evidence type="ECO:0000256" key="7">
    <source>
        <dbReference type="ARBA" id="ARBA00022490"/>
    </source>
</evidence>
<evidence type="ECO:0000256" key="10">
    <source>
        <dbReference type="ARBA" id="ARBA00022827"/>
    </source>
</evidence>
<keyword evidence="12 19" id="KW-0133">Cell shape</keyword>
<evidence type="ECO:0000256" key="9">
    <source>
        <dbReference type="ARBA" id="ARBA00022630"/>
    </source>
</evidence>
<comment type="subcellular location">
    <subcellularLocation>
        <location evidence="3 19">Cytoplasm</location>
    </subcellularLocation>
</comment>
<dbReference type="EMBL" id="QYBC01000017">
    <property type="protein sequence ID" value="RYB02893.1"/>
    <property type="molecule type" value="Genomic_DNA"/>
</dbReference>
<comment type="caution">
    <text evidence="21">The sequence shown here is derived from an EMBL/GenBank/DDBJ whole genome shotgun (WGS) entry which is preliminary data.</text>
</comment>
<accession>A0A4V1RI98</accession>
<dbReference type="InterPro" id="IPR016166">
    <property type="entry name" value="FAD-bd_PCMH"/>
</dbReference>
<dbReference type="InterPro" id="IPR003170">
    <property type="entry name" value="MurB"/>
</dbReference>
<dbReference type="PANTHER" id="PTHR21071">
    <property type="entry name" value="UDP-N-ACETYLENOLPYRUVOYLGLUCOSAMINE REDUCTASE"/>
    <property type="match status" value="1"/>
</dbReference>
<feature type="active site" evidence="19">
    <location>
        <position position="191"/>
    </location>
</feature>
<organism evidence="21 22">
    <name type="scientific">Lichenibacterium ramalinae</name>
    <dbReference type="NCBI Taxonomy" id="2316527"/>
    <lineage>
        <taxon>Bacteria</taxon>
        <taxon>Pseudomonadati</taxon>
        <taxon>Pseudomonadota</taxon>
        <taxon>Alphaproteobacteria</taxon>
        <taxon>Hyphomicrobiales</taxon>
        <taxon>Lichenihabitantaceae</taxon>
        <taxon>Lichenibacterium</taxon>
    </lineage>
</organism>
<dbReference type="InterPro" id="IPR016167">
    <property type="entry name" value="FAD-bd_PCMH_sub1"/>
</dbReference>
<comment type="similarity">
    <text evidence="19">Belongs to the MurB family.</text>
</comment>
<dbReference type="GO" id="GO:0071949">
    <property type="term" value="F:FAD binding"/>
    <property type="evidence" value="ECO:0007669"/>
    <property type="project" value="InterPro"/>
</dbReference>
<comment type="function">
    <text evidence="2 19">Cell wall formation.</text>
</comment>
<keyword evidence="10 19" id="KW-0274">FAD</keyword>
<evidence type="ECO:0000256" key="15">
    <source>
        <dbReference type="ARBA" id="ARBA00023306"/>
    </source>
</evidence>
<evidence type="ECO:0000256" key="18">
    <source>
        <dbReference type="ARBA" id="ARBA00048914"/>
    </source>
</evidence>
<evidence type="ECO:0000313" key="21">
    <source>
        <dbReference type="EMBL" id="RYB02893.1"/>
    </source>
</evidence>
<keyword evidence="15 19" id="KW-0131">Cell cycle</keyword>
<keyword evidence="16 19" id="KW-0961">Cell wall biogenesis/degradation</keyword>
<dbReference type="OrthoDB" id="9804753at2"/>
<comment type="cofactor">
    <cofactor evidence="1 19">
        <name>FAD</name>
        <dbReference type="ChEBI" id="CHEBI:57692"/>
    </cofactor>
</comment>
<dbReference type="Gene3D" id="3.90.78.10">
    <property type="entry name" value="UDP-N-acetylenolpyruvoylglucosamine reductase, C-terminal domain"/>
    <property type="match status" value="1"/>
</dbReference>
<evidence type="ECO:0000256" key="11">
    <source>
        <dbReference type="ARBA" id="ARBA00022857"/>
    </source>
</evidence>
<dbReference type="HAMAP" id="MF_00037">
    <property type="entry name" value="MurB"/>
    <property type="match status" value="1"/>
</dbReference>
<evidence type="ECO:0000256" key="6">
    <source>
        <dbReference type="ARBA" id="ARBA00015188"/>
    </source>
</evidence>
<dbReference type="Gene3D" id="3.30.465.10">
    <property type="match status" value="1"/>
</dbReference>
<evidence type="ECO:0000259" key="20">
    <source>
        <dbReference type="PROSITE" id="PS51387"/>
    </source>
</evidence>
<name>A0A4V1RI98_9HYPH</name>
<evidence type="ECO:0000313" key="22">
    <source>
        <dbReference type="Proteomes" id="UP000289411"/>
    </source>
</evidence>
<keyword evidence="8 19" id="KW-0132">Cell division</keyword>
<dbReference type="Pfam" id="PF02873">
    <property type="entry name" value="MurB_C"/>
    <property type="match status" value="1"/>
</dbReference>
<dbReference type="AlphaFoldDB" id="A0A4V1RI98"/>
<feature type="active site" evidence="19">
    <location>
        <position position="310"/>
    </location>
</feature>
<keyword evidence="14 19" id="KW-0560">Oxidoreductase</keyword>